<dbReference type="SUPFAM" id="SSF53807">
    <property type="entry name" value="Helical backbone' metal receptor"/>
    <property type="match status" value="1"/>
</dbReference>
<feature type="chain" id="PRO_5001964669" evidence="5">
    <location>
        <begin position="25"/>
        <end position="311"/>
    </location>
</feature>
<dbReference type="Proteomes" id="UP000030013">
    <property type="component" value="Unassembled WGS sequence"/>
</dbReference>
<reference evidence="6 7" key="1">
    <citation type="submission" date="2013-08" db="EMBL/GenBank/DDBJ databases">
        <title>The genome sequence of Knoellia aerolata.</title>
        <authorList>
            <person name="Zhu W."/>
            <person name="Wang G."/>
        </authorList>
    </citation>
    <scope>NUCLEOTIDE SEQUENCE [LARGE SCALE GENOMIC DNA]</scope>
    <source>
        <strain evidence="6 7">DSM 18566</strain>
    </source>
</reference>
<comment type="similarity">
    <text evidence="1 4">Belongs to the bacterial solute-binding protein 9 family.</text>
</comment>
<dbReference type="GO" id="GO:0007155">
    <property type="term" value="P:cell adhesion"/>
    <property type="evidence" value="ECO:0007669"/>
    <property type="project" value="InterPro"/>
</dbReference>
<evidence type="ECO:0000313" key="6">
    <source>
        <dbReference type="EMBL" id="KGN42155.1"/>
    </source>
</evidence>
<proteinExistence type="inferred from homology"/>
<dbReference type="OrthoDB" id="9810636at2"/>
<dbReference type="InterPro" id="IPR006127">
    <property type="entry name" value="ZnuA-like"/>
</dbReference>
<dbReference type="Gene3D" id="3.40.50.1980">
    <property type="entry name" value="Nitrogenase molybdenum iron protein domain"/>
    <property type="match status" value="2"/>
</dbReference>
<keyword evidence="7" id="KW-1185">Reference proteome</keyword>
<evidence type="ECO:0000256" key="4">
    <source>
        <dbReference type="RuleBase" id="RU003512"/>
    </source>
</evidence>
<dbReference type="EMBL" id="AVPL01000008">
    <property type="protein sequence ID" value="KGN42155.1"/>
    <property type="molecule type" value="Genomic_DNA"/>
</dbReference>
<dbReference type="InterPro" id="IPR050492">
    <property type="entry name" value="Bact_metal-bind_prot9"/>
</dbReference>
<evidence type="ECO:0000256" key="5">
    <source>
        <dbReference type="SAM" id="SignalP"/>
    </source>
</evidence>
<evidence type="ECO:0000313" key="7">
    <source>
        <dbReference type="Proteomes" id="UP000030013"/>
    </source>
</evidence>
<accession>A0A0A0JXI3</accession>
<dbReference type="AlphaFoldDB" id="A0A0A0JXI3"/>
<dbReference type="STRING" id="1385519.N801_02800"/>
<sequence length="311" mass="32324">MKRTRLALPLICALALAGCGAGSAASEGGKAATEPDTIAVTAAFYPLAYAVERVGGDRVTVSSLTKPGAEPHDVELTPKDVATLSRSAVVVYEKGFQPAVDEAVVQVEEDVALDVSTVVDLSIEANHDGHDHGGGTGEGVDPHFWLDPTRYASAVTAIAERLALADPGDATAYAENADAFVAELTALDAEFSAGLASCTTRELVTGHAAFAYLADRYDLHQVGIAGVSPDAEPNAAAMNEIVEHVREKDVTTVYAETLVSKDLTDTIARETGAVVAVLDPIEGLTDASAGKNYLEVMRSNLATLTKGQGCR</sequence>
<keyword evidence="2 4" id="KW-0813">Transport</keyword>
<dbReference type="RefSeq" id="WP_035934137.1">
    <property type="nucleotide sequence ID" value="NZ_AVPL01000008.1"/>
</dbReference>
<dbReference type="PANTHER" id="PTHR42953:SF3">
    <property type="entry name" value="HIGH-AFFINITY ZINC UPTAKE SYSTEM PROTEIN ZNUA"/>
    <property type="match status" value="1"/>
</dbReference>
<dbReference type="InterPro" id="IPR006129">
    <property type="entry name" value="AdhesinB"/>
</dbReference>
<dbReference type="PROSITE" id="PS51257">
    <property type="entry name" value="PROKAR_LIPOPROTEIN"/>
    <property type="match status" value="1"/>
</dbReference>
<evidence type="ECO:0000256" key="2">
    <source>
        <dbReference type="ARBA" id="ARBA00022448"/>
    </source>
</evidence>
<dbReference type="Pfam" id="PF01297">
    <property type="entry name" value="ZnuA"/>
    <property type="match status" value="1"/>
</dbReference>
<organism evidence="6 7">
    <name type="scientific">Knoellia aerolata DSM 18566</name>
    <dbReference type="NCBI Taxonomy" id="1385519"/>
    <lineage>
        <taxon>Bacteria</taxon>
        <taxon>Bacillati</taxon>
        <taxon>Actinomycetota</taxon>
        <taxon>Actinomycetes</taxon>
        <taxon>Micrococcales</taxon>
        <taxon>Intrasporangiaceae</taxon>
        <taxon>Knoellia</taxon>
    </lineage>
</organism>
<keyword evidence="3 5" id="KW-0732">Signal</keyword>
<dbReference type="GO" id="GO:0030001">
    <property type="term" value="P:metal ion transport"/>
    <property type="evidence" value="ECO:0007669"/>
    <property type="project" value="InterPro"/>
</dbReference>
<dbReference type="PRINTS" id="PR00691">
    <property type="entry name" value="ADHESINB"/>
</dbReference>
<feature type="signal peptide" evidence="5">
    <location>
        <begin position="1"/>
        <end position="24"/>
    </location>
</feature>
<comment type="caution">
    <text evidence="6">The sequence shown here is derived from an EMBL/GenBank/DDBJ whole genome shotgun (WGS) entry which is preliminary data.</text>
</comment>
<evidence type="ECO:0000256" key="3">
    <source>
        <dbReference type="ARBA" id="ARBA00022729"/>
    </source>
</evidence>
<evidence type="ECO:0000256" key="1">
    <source>
        <dbReference type="ARBA" id="ARBA00011028"/>
    </source>
</evidence>
<name>A0A0A0JXI3_9MICO</name>
<dbReference type="eggNOG" id="COG0803">
    <property type="taxonomic scope" value="Bacteria"/>
</dbReference>
<dbReference type="PANTHER" id="PTHR42953">
    <property type="entry name" value="HIGH-AFFINITY ZINC UPTAKE SYSTEM PROTEIN ZNUA-RELATED"/>
    <property type="match status" value="1"/>
</dbReference>
<dbReference type="PRINTS" id="PR00690">
    <property type="entry name" value="ADHESNFAMILY"/>
</dbReference>
<protein>
    <submittedName>
        <fullName evidence="6">ABC transporter substrate-binding protein</fullName>
    </submittedName>
</protein>
<dbReference type="InterPro" id="IPR006128">
    <property type="entry name" value="Lipoprotein_PsaA-like"/>
</dbReference>
<dbReference type="GO" id="GO:0046872">
    <property type="term" value="F:metal ion binding"/>
    <property type="evidence" value="ECO:0007669"/>
    <property type="project" value="InterPro"/>
</dbReference>
<gene>
    <name evidence="6" type="ORF">N801_02800</name>
</gene>